<dbReference type="SUPFAM" id="SSF47648">
    <property type="entry name" value="Nucleoside phosphorylase/phosphoribosyltransferase N-terminal domain"/>
    <property type="match status" value="1"/>
</dbReference>
<evidence type="ECO:0000313" key="12">
    <source>
        <dbReference type="EMBL" id="BCJ85399.1"/>
    </source>
</evidence>
<comment type="similarity">
    <text evidence="8">In the C-terminal section; belongs to the anthranilate phosphoribosyltransferase family.</text>
</comment>
<dbReference type="Pfam" id="PF00591">
    <property type="entry name" value="Glycos_transf_3"/>
    <property type="match status" value="1"/>
</dbReference>
<name>A0A7I8D8S0_9BACL</name>
<evidence type="ECO:0000256" key="3">
    <source>
        <dbReference type="ARBA" id="ARBA00022676"/>
    </source>
</evidence>
<dbReference type="EC" id="2.4.2.18" evidence="9"/>
<dbReference type="RefSeq" id="WP_200759529.1">
    <property type="nucleotide sequence ID" value="NZ_AP023366.1"/>
</dbReference>
<sequence>MKTELEKLVNGEDLTDTQAEQVMDQIMSGEATPSQIAGFLTALRVKGETVDEITGFVRSMRRHAIPVVSGIEGLLDTCGTGGSGVNKFNVSTASAFVLAAAGVPIAKHGNRAASGKAGSADVLQALGVNIELNAEEARKCLETAGICFMFAPLFHQSMRHAVGPRRELGFKTVFNILGPMTNPAGAKRQVIGTFSPLLLEKMARVLANMGAEHVMVVYGSDGLDEITVTGPTQVAELKHGRIELYEIEPQQFGLSTYEPSEIEGGDPTVNANLIRRVFAGETGGPRDIVVLNAAAGLYVAGKAASIQEGVDLAEAIIDSGKAQQKLDQLVEVSNGFVKELK</sequence>
<dbReference type="GO" id="GO:0005829">
    <property type="term" value="C:cytosol"/>
    <property type="evidence" value="ECO:0007669"/>
    <property type="project" value="TreeGrafter"/>
</dbReference>
<dbReference type="UniPathway" id="UPA00035">
    <property type="reaction ID" value="UER00041"/>
</dbReference>
<keyword evidence="9" id="KW-0479">Metal-binding</keyword>
<dbReference type="KEGG" id="eff:skT53_03840"/>
<dbReference type="EMBL" id="AP023366">
    <property type="protein sequence ID" value="BCJ85399.1"/>
    <property type="molecule type" value="Genomic_DNA"/>
</dbReference>
<feature type="binding site" evidence="9">
    <location>
        <position position="224"/>
    </location>
    <ligand>
        <name>Mg(2+)</name>
        <dbReference type="ChEBI" id="CHEBI:18420"/>
        <label>2</label>
    </ligand>
</feature>
<feature type="binding site" evidence="9">
    <location>
        <begin position="107"/>
        <end position="115"/>
    </location>
    <ligand>
        <name>5-phospho-alpha-D-ribose 1-diphosphate</name>
        <dbReference type="ChEBI" id="CHEBI:58017"/>
    </ligand>
</feature>
<reference evidence="12 13" key="1">
    <citation type="submission" date="2020-08" db="EMBL/GenBank/DDBJ databases">
        <title>Complete Genome Sequence of Effusibacillus dendaii Strain skT53, Isolated from Farmland soil.</title>
        <authorList>
            <person name="Konishi T."/>
            <person name="Kawasaki H."/>
        </authorList>
    </citation>
    <scope>NUCLEOTIDE SEQUENCE [LARGE SCALE GENOMIC DNA]</scope>
    <source>
        <strain evidence="13">skT53</strain>
    </source>
</reference>
<keyword evidence="3 9" id="KW-0328">Glycosyltransferase</keyword>
<comment type="cofactor">
    <cofactor evidence="9">
        <name>Mg(2+)</name>
        <dbReference type="ChEBI" id="CHEBI:18420"/>
    </cofactor>
    <text evidence="9">Binds 2 magnesium ions per monomer.</text>
</comment>
<feature type="binding site" evidence="9">
    <location>
        <position position="225"/>
    </location>
    <ligand>
        <name>Mg(2+)</name>
        <dbReference type="ChEBI" id="CHEBI:18420"/>
        <label>2</label>
    </ligand>
</feature>
<dbReference type="InterPro" id="IPR036320">
    <property type="entry name" value="Glycosyl_Trfase_fam3_N_dom_sf"/>
</dbReference>
<feature type="binding site" evidence="9">
    <location>
        <position position="225"/>
    </location>
    <ligand>
        <name>Mg(2+)</name>
        <dbReference type="ChEBI" id="CHEBI:18420"/>
        <label>1</label>
    </ligand>
</feature>
<dbReference type="InterPro" id="IPR035902">
    <property type="entry name" value="Nuc_phospho_transferase"/>
</dbReference>
<feature type="domain" description="Glycosyl transferase family 3" evidence="10">
    <location>
        <begin position="74"/>
        <end position="323"/>
    </location>
</feature>
<protein>
    <recommendedName>
        <fullName evidence="9">Anthranilate phosphoribosyltransferase</fullName>
        <ecNumber evidence="9">2.4.2.18</ecNumber>
    </recommendedName>
</protein>
<dbReference type="AlphaFoldDB" id="A0A7I8D8S0"/>
<keyword evidence="5 9" id="KW-0822">Tryptophan biosynthesis</keyword>
<dbReference type="InterPro" id="IPR017459">
    <property type="entry name" value="Glycosyl_Trfase_fam3_N_dom"/>
</dbReference>
<evidence type="ECO:0000256" key="6">
    <source>
        <dbReference type="ARBA" id="ARBA00023141"/>
    </source>
</evidence>
<feature type="binding site" evidence="9">
    <location>
        <position position="165"/>
    </location>
    <ligand>
        <name>anthranilate</name>
        <dbReference type="ChEBI" id="CHEBI:16567"/>
        <label>2</label>
    </ligand>
</feature>
<evidence type="ECO:0000256" key="9">
    <source>
        <dbReference type="HAMAP-Rule" id="MF_00211"/>
    </source>
</evidence>
<keyword evidence="6 9" id="KW-0057">Aromatic amino acid biosynthesis</keyword>
<evidence type="ECO:0000256" key="8">
    <source>
        <dbReference type="ARBA" id="ARBA00061188"/>
    </source>
</evidence>
<feature type="binding site" evidence="9">
    <location>
        <position position="79"/>
    </location>
    <ligand>
        <name>anthranilate</name>
        <dbReference type="ChEBI" id="CHEBI:16567"/>
        <label>1</label>
    </ligand>
</feature>
<accession>A0A7I8D8S0</accession>
<keyword evidence="4 9" id="KW-0808">Transferase</keyword>
<comment type="caution">
    <text evidence="9">Lacks conserved residue(s) required for the propagation of feature annotation.</text>
</comment>
<dbReference type="GO" id="GO:0000162">
    <property type="term" value="P:L-tryptophan biosynthetic process"/>
    <property type="evidence" value="ECO:0007669"/>
    <property type="project" value="UniProtKB-UniRule"/>
</dbReference>
<feature type="binding site" evidence="9">
    <location>
        <begin position="82"/>
        <end position="83"/>
    </location>
    <ligand>
        <name>5-phospho-alpha-D-ribose 1-diphosphate</name>
        <dbReference type="ChEBI" id="CHEBI:58017"/>
    </ligand>
</feature>
<feature type="binding site" evidence="9">
    <location>
        <position position="110"/>
    </location>
    <ligand>
        <name>anthranilate</name>
        <dbReference type="ChEBI" id="CHEBI:16567"/>
        <label>1</label>
    </ligand>
</feature>
<comment type="pathway">
    <text evidence="1 9">Amino-acid biosynthesis; L-tryptophan biosynthesis; L-tryptophan from chorismate: step 2/5.</text>
</comment>
<evidence type="ECO:0000256" key="7">
    <source>
        <dbReference type="ARBA" id="ARBA00052328"/>
    </source>
</evidence>
<evidence type="ECO:0000256" key="2">
    <source>
        <dbReference type="ARBA" id="ARBA00022605"/>
    </source>
</evidence>
<evidence type="ECO:0000259" key="11">
    <source>
        <dbReference type="Pfam" id="PF02885"/>
    </source>
</evidence>
<keyword evidence="13" id="KW-1185">Reference proteome</keyword>
<dbReference type="NCBIfam" id="TIGR01245">
    <property type="entry name" value="trpD"/>
    <property type="match status" value="1"/>
</dbReference>
<comment type="catalytic activity">
    <reaction evidence="7 9">
        <text>N-(5-phospho-beta-D-ribosyl)anthranilate + diphosphate = 5-phospho-alpha-D-ribose 1-diphosphate + anthranilate</text>
        <dbReference type="Rhea" id="RHEA:11768"/>
        <dbReference type="ChEBI" id="CHEBI:16567"/>
        <dbReference type="ChEBI" id="CHEBI:18277"/>
        <dbReference type="ChEBI" id="CHEBI:33019"/>
        <dbReference type="ChEBI" id="CHEBI:58017"/>
        <dbReference type="EC" id="2.4.2.18"/>
    </reaction>
</comment>
<feature type="domain" description="Glycosyl transferase family 3 N-terminal" evidence="11">
    <location>
        <begin position="5"/>
        <end position="64"/>
    </location>
</feature>
<dbReference type="InterPro" id="IPR000312">
    <property type="entry name" value="Glycosyl_Trfase_fam3"/>
</dbReference>
<organism evidence="12 13">
    <name type="scientific">Effusibacillus dendaii</name>
    <dbReference type="NCBI Taxonomy" id="2743772"/>
    <lineage>
        <taxon>Bacteria</taxon>
        <taxon>Bacillati</taxon>
        <taxon>Bacillota</taxon>
        <taxon>Bacilli</taxon>
        <taxon>Bacillales</taxon>
        <taxon>Alicyclobacillaceae</taxon>
        <taxon>Effusibacillus</taxon>
    </lineage>
</organism>
<dbReference type="PANTHER" id="PTHR43285:SF2">
    <property type="entry name" value="ANTHRANILATE PHOSPHORIBOSYLTRANSFERASE"/>
    <property type="match status" value="1"/>
</dbReference>
<evidence type="ECO:0000256" key="4">
    <source>
        <dbReference type="ARBA" id="ARBA00022679"/>
    </source>
</evidence>
<feature type="binding site" evidence="9">
    <location>
        <begin position="89"/>
        <end position="92"/>
    </location>
    <ligand>
        <name>5-phospho-alpha-D-ribose 1-diphosphate</name>
        <dbReference type="ChEBI" id="CHEBI:58017"/>
    </ligand>
</feature>
<feature type="binding site" evidence="9">
    <location>
        <position position="119"/>
    </location>
    <ligand>
        <name>5-phospho-alpha-D-ribose 1-diphosphate</name>
        <dbReference type="ChEBI" id="CHEBI:58017"/>
    </ligand>
</feature>
<dbReference type="Pfam" id="PF02885">
    <property type="entry name" value="Glycos_trans_3N"/>
    <property type="match status" value="1"/>
</dbReference>
<keyword evidence="9" id="KW-0460">Magnesium</keyword>
<comment type="function">
    <text evidence="9">Catalyzes the transfer of the phosphoribosyl group of 5-phosphorylribose-1-pyrophosphate (PRPP) to anthranilate to yield N-(5'-phosphoribosyl)-anthranilate (PRA).</text>
</comment>
<comment type="similarity">
    <text evidence="9">Belongs to the anthranilate phosphoribosyltransferase family.</text>
</comment>
<dbReference type="SUPFAM" id="SSF52418">
    <property type="entry name" value="Nucleoside phosphorylase/phosphoribosyltransferase catalytic domain"/>
    <property type="match status" value="1"/>
</dbReference>
<dbReference type="Proteomes" id="UP000593802">
    <property type="component" value="Chromosome"/>
</dbReference>
<evidence type="ECO:0000259" key="10">
    <source>
        <dbReference type="Pfam" id="PF00591"/>
    </source>
</evidence>
<gene>
    <name evidence="12" type="primary">trpD_2</name>
    <name evidence="9" type="synonym">trpD</name>
    <name evidence="12" type="ORF">skT53_03840</name>
</gene>
<feature type="binding site" evidence="9">
    <location>
        <position position="91"/>
    </location>
    <ligand>
        <name>Mg(2+)</name>
        <dbReference type="ChEBI" id="CHEBI:18420"/>
        <label>1</label>
    </ligand>
</feature>
<dbReference type="Gene3D" id="3.40.1030.10">
    <property type="entry name" value="Nucleoside phosphorylase/phosphoribosyltransferase catalytic domain"/>
    <property type="match status" value="1"/>
</dbReference>
<evidence type="ECO:0000313" key="13">
    <source>
        <dbReference type="Proteomes" id="UP000593802"/>
    </source>
</evidence>
<evidence type="ECO:0000256" key="1">
    <source>
        <dbReference type="ARBA" id="ARBA00004907"/>
    </source>
</evidence>
<dbReference type="InterPro" id="IPR005940">
    <property type="entry name" value="Anthranilate_Pribosyl_Tfrase"/>
</dbReference>
<dbReference type="FunFam" id="3.40.1030.10:FF:000002">
    <property type="entry name" value="Anthranilate phosphoribosyltransferase"/>
    <property type="match status" value="1"/>
</dbReference>
<proteinExistence type="inferred from homology"/>
<comment type="subunit">
    <text evidence="9">Homodimer.</text>
</comment>
<dbReference type="PANTHER" id="PTHR43285">
    <property type="entry name" value="ANTHRANILATE PHOSPHORIBOSYLTRANSFERASE"/>
    <property type="match status" value="1"/>
</dbReference>
<dbReference type="Gene3D" id="1.20.970.10">
    <property type="entry name" value="Transferase, Pyrimidine Nucleoside Phosphorylase, Chain C"/>
    <property type="match status" value="1"/>
</dbReference>
<dbReference type="GO" id="GO:0004048">
    <property type="term" value="F:anthranilate phosphoribosyltransferase activity"/>
    <property type="evidence" value="ECO:0007669"/>
    <property type="project" value="UniProtKB-UniRule"/>
</dbReference>
<keyword evidence="2 9" id="KW-0028">Amino-acid biosynthesis</keyword>
<evidence type="ECO:0000256" key="5">
    <source>
        <dbReference type="ARBA" id="ARBA00022822"/>
    </source>
</evidence>
<feature type="binding site" evidence="9">
    <location>
        <position position="79"/>
    </location>
    <ligand>
        <name>5-phospho-alpha-D-ribose 1-diphosphate</name>
        <dbReference type="ChEBI" id="CHEBI:58017"/>
    </ligand>
</feature>
<dbReference type="GO" id="GO:0000287">
    <property type="term" value="F:magnesium ion binding"/>
    <property type="evidence" value="ECO:0007669"/>
    <property type="project" value="UniProtKB-UniRule"/>
</dbReference>
<dbReference type="HAMAP" id="MF_00211">
    <property type="entry name" value="TrpD"/>
    <property type="match status" value="1"/>
</dbReference>